<keyword evidence="1" id="KW-0863">Zinc-finger</keyword>
<evidence type="ECO:0000259" key="3">
    <source>
        <dbReference type="PROSITE" id="PS50158"/>
    </source>
</evidence>
<sequence>TSFFSFSNSLAMVDITPIEDVNMDREQHSNLNLLPSELWSRDYLIYGPGVLSEATRINPYRVAELFATSPDSTNSQATTPSPNSSTNLISRPTPPRITPYDGSSANLRPFCSQLLNQIQDAEAYFPTEISKVRFAYQCLGPGALIKMRSSFRCLEDMGVPQEITTLDQFLKALKQRCQDPALVDKASHAAETIYQGSMSFHEFITIFEDNMADSTYADLDKSQWKAMLKRRLSPELRRALLCAYKIPEEYHAFVSYLRNIDSEIQSIRSSKRPSQPHRQENFTRSPIQIPMEASKPELTVSQGGTAMDLDTISRYKDENGRLTQEAKDARRKLGRCIRCNKSGHIVVNCPLGSKSTSISSADSTVKRATPIESRLLESVTVGHVSFEELSSSRHMYVNAEIKNISLIALVDSGASGFAFLSEDLCQKLKLTPDSLDSPIALVGFEGKSNNKITKQVRFHLSLGNHKEEMSAFVTPQMKYDLVLGLPWLEKHSPY</sequence>
<dbReference type="PANTHER" id="PTHR15503">
    <property type="entry name" value="LDOC1 RELATED"/>
    <property type="match status" value="1"/>
</dbReference>
<evidence type="ECO:0000313" key="5">
    <source>
        <dbReference type="Proteomes" id="UP000237438"/>
    </source>
</evidence>
<keyword evidence="1" id="KW-0862">Zinc</keyword>
<protein>
    <recommendedName>
        <fullName evidence="3">CCHC-type domain-containing protein</fullName>
    </recommendedName>
</protein>
<dbReference type="AlphaFoldDB" id="A0A2S4PIN6"/>
<dbReference type="OrthoDB" id="5582182at2759"/>
<organism evidence="4 5">
    <name type="scientific">Erysiphe pulchra</name>
    <dbReference type="NCBI Taxonomy" id="225359"/>
    <lineage>
        <taxon>Eukaryota</taxon>
        <taxon>Fungi</taxon>
        <taxon>Dikarya</taxon>
        <taxon>Ascomycota</taxon>
        <taxon>Pezizomycotina</taxon>
        <taxon>Leotiomycetes</taxon>
        <taxon>Erysiphales</taxon>
        <taxon>Erysiphaceae</taxon>
        <taxon>Erysiphe</taxon>
    </lineage>
</organism>
<reference evidence="4 5" key="1">
    <citation type="submission" date="2017-10" db="EMBL/GenBank/DDBJ databases">
        <title>Development of genomic resources for the powdery mildew, Erysiphe pulchra.</title>
        <authorList>
            <person name="Wadl P.A."/>
            <person name="Mack B.M."/>
            <person name="Moore G."/>
            <person name="Beltz S.B."/>
        </authorList>
    </citation>
    <scope>NUCLEOTIDE SEQUENCE [LARGE SCALE GENOMIC DNA]</scope>
    <source>
        <strain evidence="4">Cflorida</strain>
    </source>
</reference>
<dbReference type="InterPro" id="IPR001878">
    <property type="entry name" value="Znf_CCHC"/>
</dbReference>
<dbReference type="InterPro" id="IPR036875">
    <property type="entry name" value="Znf_CCHC_sf"/>
</dbReference>
<dbReference type="GO" id="GO:0003676">
    <property type="term" value="F:nucleic acid binding"/>
    <property type="evidence" value="ECO:0007669"/>
    <property type="project" value="InterPro"/>
</dbReference>
<dbReference type="CDD" id="cd00303">
    <property type="entry name" value="retropepsin_like"/>
    <property type="match status" value="1"/>
</dbReference>
<keyword evidence="5" id="KW-1185">Reference proteome</keyword>
<dbReference type="EMBL" id="PEDP01006155">
    <property type="protein sequence ID" value="POS81900.1"/>
    <property type="molecule type" value="Genomic_DNA"/>
</dbReference>
<dbReference type="Gene3D" id="4.10.60.10">
    <property type="entry name" value="Zinc finger, CCHC-type"/>
    <property type="match status" value="1"/>
</dbReference>
<dbReference type="Pfam" id="PF13975">
    <property type="entry name" value="gag-asp_proteas"/>
    <property type="match status" value="1"/>
</dbReference>
<feature type="region of interest" description="Disordered" evidence="2">
    <location>
        <begin position="267"/>
        <end position="303"/>
    </location>
</feature>
<dbReference type="Proteomes" id="UP000237438">
    <property type="component" value="Unassembled WGS sequence"/>
</dbReference>
<evidence type="ECO:0000256" key="1">
    <source>
        <dbReference type="PROSITE-ProRule" id="PRU00047"/>
    </source>
</evidence>
<gene>
    <name evidence="4" type="ORF">EPUL_005977</name>
</gene>
<feature type="region of interest" description="Disordered" evidence="2">
    <location>
        <begin position="69"/>
        <end position="102"/>
    </location>
</feature>
<dbReference type="PROSITE" id="PS50158">
    <property type="entry name" value="ZF_CCHC"/>
    <property type="match status" value="1"/>
</dbReference>
<feature type="compositionally biased region" description="Polar residues" evidence="2">
    <location>
        <begin position="69"/>
        <end position="90"/>
    </location>
</feature>
<dbReference type="SUPFAM" id="SSF57756">
    <property type="entry name" value="Retrovirus zinc finger-like domains"/>
    <property type="match status" value="1"/>
</dbReference>
<feature type="domain" description="CCHC-type" evidence="3">
    <location>
        <begin position="335"/>
        <end position="350"/>
    </location>
</feature>
<keyword evidence="1" id="KW-0479">Metal-binding</keyword>
<dbReference type="InterPro" id="IPR032567">
    <property type="entry name" value="RTL1-rel"/>
</dbReference>
<dbReference type="GO" id="GO:0008270">
    <property type="term" value="F:zinc ion binding"/>
    <property type="evidence" value="ECO:0007669"/>
    <property type="project" value="UniProtKB-KW"/>
</dbReference>
<dbReference type="SUPFAM" id="SSF50630">
    <property type="entry name" value="Acid proteases"/>
    <property type="match status" value="1"/>
</dbReference>
<dbReference type="PANTHER" id="PTHR15503:SF36">
    <property type="entry name" value="RETROTRANSPOSON GAG-LIKE PROTEIN 5"/>
    <property type="match status" value="1"/>
</dbReference>
<dbReference type="Gene3D" id="2.40.70.10">
    <property type="entry name" value="Acid Proteases"/>
    <property type="match status" value="1"/>
</dbReference>
<name>A0A2S4PIN6_9PEZI</name>
<evidence type="ECO:0000256" key="2">
    <source>
        <dbReference type="SAM" id="MobiDB-lite"/>
    </source>
</evidence>
<dbReference type="InterPro" id="IPR021109">
    <property type="entry name" value="Peptidase_aspartic_dom_sf"/>
</dbReference>
<comment type="caution">
    <text evidence="4">The sequence shown here is derived from an EMBL/GenBank/DDBJ whole genome shotgun (WGS) entry which is preliminary data.</text>
</comment>
<dbReference type="STRING" id="225359.A0A2S4PIN6"/>
<proteinExistence type="predicted"/>
<feature type="non-terminal residue" evidence="4">
    <location>
        <position position="494"/>
    </location>
</feature>
<feature type="non-terminal residue" evidence="4">
    <location>
        <position position="1"/>
    </location>
</feature>
<evidence type="ECO:0000313" key="4">
    <source>
        <dbReference type="EMBL" id="POS81900.1"/>
    </source>
</evidence>
<accession>A0A2S4PIN6</accession>